<organism evidence="2 3">
    <name type="scientific">Olpidium bornovanus</name>
    <dbReference type="NCBI Taxonomy" id="278681"/>
    <lineage>
        <taxon>Eukaryota</taxon>
        <taxon>Fungi</taxon>
        <taxon>Fungi incertae sedis</taxon>
        <taxon>Olpidiomycota</taxon>
        <taxon>Olpidiomycotina</taxon>
        <taxon>Olpidiomycetes</taxon>
        <taxon>Olpidiales</taxon>
        <taxon>Olpidiaceae</taxon>
        <taxon>Olpidium</taxon>
    </lineage>
</organism>
<sequence length="173" mass="18658">GRDTIAEDGPAHTRARLNLKSVGRSRPAHAAFAQFRVREDQAKSSQFFFSGFIQLRRVSESLRRQQPIVTARGAEDLQGGPAAPRPPVALRAGGRERVGLHRRLLVEPARPRAGVVGARSSSAGRPAAFPADVAGAPRRRSLAVRRRMMEDEAHDDSPVSSVPGVHTGGFSML</sequence>
<proteinExistence type="predicted"/>
<comment type="caution">
    <text evidence="2">The sequence shown here is derived from an EMBL/GenBank/DDBJ whole genome shotgun (WGS) entry which is preliminary data.</text>
</comment>
<feature type="region of interest" description="Disordered" evidence="1">
    <location>
        <begin position="149"/>
        <end position="173"/>
    </location>
</feature>
<protein>
    <submittedName>
        <fullName evidence="2">Uncharacterized protein</fullName>
    </submittedName>
</protein>
<evidence type="ECO:0000256" key="1">
    <source>
        <dbReference type="SAM" id="MobiDB-lite"/>
    </source>
</evidence>
<evidence type="ECO:0000313" key="3">
    <source>
        <dbReference type="Proteomes" id="UP000673691"/>
    </source>
</evidence>
<dbReference type="EMBL" id="JAEFCI010000243">
    <property type="protein sequence ID" value="KAG5463686.1"/>
    <property type="molecule type" value="Genomic_DNA"/>
</dbReference>
<dbReference type="AlphaFoldDB" id="A0A8H8DMF7"/>
<name>A0A8H8DMF7_9FUNG</name>
<gene>
    <name evidence="2" type="ORF">BJ554DRAFT_5336</name>
</gene>
<reference evidence="2 3" key="1">
    <citation type="journal article" name="Sci. Rep.">
        <title>Genome-scale phylogenetic analyses confirm Olpidium as the closest living zoosporic fungus to the non-flagellated, terrestrial fungi.</title>
        <authorList>
            <person name="Chang Y."/>
            <person name="Rochon D."/>
            <person name="Sekimoto S."/>
            <person name="Wang Y."/>
            <person name="Chovatia M."/>
            <person name="Sandor L."/>
            <person name="Salamov A."/>
            <person name="Grigoriev I.V."/>
            <person name="Stajich J.E."/>
            <person name="Spatafora J.W."/>
        </authorList>
    </citation>
    <scope>NUCLEOTIDE SEQUENCE [LARGE SCALE GENOMIC DNA]</scope>
    <source>
        <strain evidence="2">S191</strain>
    </source>
</reference>
<accession>A0A8H8DMF7</accession>
<feature type="non-terminal residue" evidence="2">
    <location>
        <position position="1"/>
    </location>
</feature>
<dbReference type="Proteomes" id="UP000673691">
    <property type="component" value="Unassembled WGS sequence"/>
</dbReference>
<feature type="region of interest" description="Disordered" evidence="1">
    <location>
        <begin position="74"/>
        <end position="94"/>
    </location>
</feature>
<keyword evidence="3" id="KW-1185">Reference proteome</keyword>
<evidence type="ECO:0000313" key="2">
    <source>
        <dbReference type="EMBL" id="KAG5463686.1"/>
    </source>
</evidence>